<dbReference type="OrthoDB" id="7469880at2"/>
<dbReference type="InterPro" id="IPR016071">
    <property type="entry name" value="Staphylococal_nuclease_OB-fold"/>
</dbReference>
<keyword evidence="2" id="KW-1133">Transmembrane helix</keyword>
<keyword evidence="2" id="KW-0472">Membrane</keyword>
<dbReference type="SUPFAM" id="SSF50199">
    <property type="entry name" value="Staphylococcal nuclease"/>
    <property type="match status" value="1"/>
</dbReference>
<feature type="domain" description="TNase-like" evidence="3">
    <location>
        <begin position="110"/>
        <end position="208"/>
    </location>
</feature>
<organism evidence="4 5">
    <name type="scientific">Sphingomonas gei</name>
    <dbReference type="NCBI Taxonomy" id="1395960"/>
    <lineage>
        <taxon>Bacteria</taxon>
        <taxon>Pseudomonadati</taxon>
        <taxon>Pseudomonadota</taxon>
        <taxon>Alphaproteobacteria</taxon>
        <taxon>Sphingomonadales</taxon>
        <taxon>Sphingomonadaceae</taxon>
        <taxon>Sphingomonas</taxon>
    </lineage>
</organism>
<keyword evidence="2" id="KW-0812">Transmembrane</keyword>
<dbReference type="PROSITE" id="PS50830">
    <property type="entry name" value="TNASE_3"/>
    <property type="match status" value="1"/>
</dbReference>
<reference evidence="4 5" key="1">
    <citation type="submission" date="2019-04" db="EMBL/GenBank/DDBJ databases">
        <title>Sphingomonas psychrotolerans sp. nov., isolated from soil in the Tianshan Mountains, Xinjiang, China.</title>
        <authorList>
            <person name="Luo Y."/>
            <person name="Sheng H."/>
        </authorList>
    </citation>
    <scope>NUCLEOTIDE SEQUENCE [LARGE SCALE GENOMIC DNA]</scope>
    <source>
        <strain evidence="4 5">ZFGT-11</strain>
    </source>
</reference>
<feature type="compositionally biased region" description="Basic and acidic residues" evidence="1">
    <location>
        <begin position="11"/>
        <end position="23"/>
    </location>
</feature>
<evidence type="ECO:0000259" key="3">
    <source>
        <dbReference type="PROSITE" id="PS50830"/>
    </source>
</evidence>
<dbReference type="AlphaFoldDB" id="A0A4S1XCM4"/>
<evidence type="ECO:0000256" key="1">
    <source>
        <dbReference type="SAM" id="MobiDB-lite"/>
    </source>
</evidence>
<name>A0A4S1XCM4_9SPHN</name>
<evidence type="ECO:0000256" key="2">
    <source>
        <dbReference type="SAM" id="Phobius"/>
    </source>
</evidence>
<dbReference type="Proteomes" id="UP000306147">
    <property type="component" value="Unassembled WGS sequence"/>
</dbReference>
<keyword evidence="5" id="KW-1185">Reference proteome</keyword>
<evidence type="ECO:0000313" key="5">
    <source>
        <dbReference type="Proteomes" id="UP000306147"/>
    </source>
</evidence>
<proteinExistence type="predicted"/>
<gene>
    <name evidence="4" type="ORF">E5A73_12620</name>
</gene>
<dbReference type="InterPro" id="IPR035437">
    <property type="entry name" value="SNase_OB-fold_sf"/>
</dbReference>
<dbReference type="SMART" id="SM00318">
    <property type="entry name" value="SNc"/>
    <property type="match status" value="1"/>
</dbReference>
<comment type="caution">
    <text evidence="4">The sequence shown here is derived from an EMBL/GenBank/DDBJ whole genome shotgun (WGS) entry which is preliminary data.</text>
</comment>
<dbReference type="Pfam" id="PF00565">
    <property type="entry name" value="SNase"/>
    <property type="match status" value="1"/>
</dbReference>
<feature type="transmembrane region" description="Helical" evidence="2">
    <location>
        <begin position="43"/>
        <end position="62"/>
    </location>
</feature>
<accession>A0A4S1XCM4</accession>
<feature type="region of interest" description="Disordered" evidence="1">
    <location>
        <begin position="1"/>
        <end position="23"/>
    </location>
</feature>
<sequence>MPASLAQRPVPESRVRHSPEFHREAAARRHAVRWRDAPRRRRATPQGVLAVLAIAGALGFGWTSADRFAGARPAAAPAVDAAPALALDAEAPLPARAFGLCHSGGGRDCVVDGDTFWIDGEKIRIADIDTPETHPPRCALEAELGAQATRRLRALLSAGPITLAMADRDTDRYGRKLRVVLRGGESLGGMLVAEGLARPWEGRRRPWC</sequence>
<dbReference type="Gene3D" id="2.40.50.90">
    <property type="match status" value="1"/>
</dbReference>
<evidence type="ECO:0000313" key="4">
    <source>
        <dbReference type="EMBL" id="TGX53658.1"/>
    </source>
</evidence>
<protein>
    <submittedName>
        <fullName evidence="4">Thermonuclease family protein</fullName>
    </submittedName>
</protein>
<dbReference type="EMBL" id="SRXT01000004">
    <property type="protein sequence ID" value="TGX53658.1"/>
    <property type="molecule type" value="Genomic_DNA"/>
</dbReference>